<feature type="transmembrane region" description="Helical" evidence="7">
    <location>
        <begin position="516"/>
        <end position="541"/>
    </location>
</feature>
<keyword evidence="4" id="KW-0813">Transport</keyword>
<comment type="similarity">
    <text evidence="2">Belongs to the major facilitator superfamily. Proton-dependent oligopeptide transporter (POT/PTR) (TC 2.A.17) family.</text>
</comment>
<dbReference type="Proteomes" id="UP000548867">
    <property type="component" value="Unassembled WGS sequence"/>
</dbReference>
<comment type="caution">
    <text evidence="8">The sequence shown here is derived from an EMBL/GenBank/DDBJ whole genome shotgun (WGS) entry which is preliminary data.</text>
</comment>
<dbReference type="GO" id="GO:1904680">
    <property type="term" value="F:peptide transmembrane transporter activity"/>
    <property type="evidence" value="ECO:0007669"/>
    <property type="project" value="InterPro"/>
</dbReference>
<protein>
    <submittedName>
        <fullName evidence="8">POT family proton-dependent oligopeptide transporter</fullName>
    </submittedName>
</protein>
<dbReference type="EMBL" id="JACIDX010000004">
    <property type="protein sequence ID" value="MBB3954407.1"/>
    <property type="molecule type" value="Genomic_DNA"/>
</dbReference>
<feature type="transmembrane region" description="Helical" evidence="7">
    <location>
        <begin position="94"/>
        <end position="113"/>
    </location>
</feature>
<keyword evidence="9" id="KW-1185">Reference proteome</keyword>
<feature type="transmembrane region" description="Helical" evidence="7">
    <location>
        <begin position="299"/>
        <end position="316"/>
    </location>
</feature>
<evidence type="ECO:0000256" key="1">
    <source>
        <dbReference type="ARBA" id="ARBA00004141"/>
    </source>
</evidence>
<feature type="transmembrane region" description="Helical" evidence="7">
    <location>
        <begin position="482"/>
        <end position="504"/>
    </location>
</feature>
<dbReference type="GO" id="GO:0016020">
    <property type="term" value="C:membrane"/>
    <property type="evidence" value="ECO:0007669"/>
    <property type="project" value="UniProtKB-SubCell"/>
</dbReference>
<evidence type="ECO:0000256" key="3">
    <source>
        <dbReference type="ARBA" id="ARBA00022692"/>
    </source>
</evidence>
<feature type="transmembrane region" description="Helical" evidence="7">
    <location>
        <begin position="336"/>
        <end position="359"/>
    </location>
</feature>
<dbReference type="Pfam" id="PF00854">
    <property type="entry name" value="PTR2"/>
    <property type="match status" value="2"/>
</dbReference>
<dbReference type="RefSeq" id="WP_183623870.1">
    <property type="nucleotide sequence ID" value="NZ_JACIDX010000004.1"/>
</dbReference>
<feature type="transmembrane region" description="Helical" evidence="7">
    <location>
        <begin position="454"/>
        <end position="476"/>
    </location>
</feature>
<evidence type="ECO:0000256" key="7">
    <source>
        <dbReference type="SAM" id="Phobius"/>
    </source>
</evidence>
<feature type="transmembrane region" description="Helical" evidence="7">
    <location>
        <begin position="371"/>
        <end position="389"/>
    </location>
</feature>
<dbReference type="PROSITE" id="PS01022">
    <property type="entry name" value="PTR2_1"/>
    <property type="match status" value="1"/>
</dbReference>
<keyword evidence="5 7" id="KW-1133">Transmembrane helix</keyword>
<evidence type="ECO:0000256" key="4">
    <source>
        <dbReference type="ARBA" id="ARBA00022856"/>
    </source>
</evidence>
<dbReference type="InterPro" id="IPR036259">
    <property type="entry name" value="MFS_trans_sf"/>
</dbReference>
<dbReference type="InterPro" id="IPR000109">
    <property type="entry name" value="POT_fam"/>
</dbReference>
<evidence type="ECO:0000256" key="6">
    <source>
        <dbReference type="ARBA" id="ARBA00023136"/>
    </source>
</evidence>
<feature type="transmembrane region" description="Helical" evidence="7">
    <location>
        <begin position="561"/>
        <end position="582"/>
    </location>
</feature>
<dbReference type="InterPro" id="IPR005279">
    <property type="entry name" value="Dipep/tripep_permease"/>
</dbReference>
<evidence type="ECO:0000313" key="9">
    <source>
        <dbReference type="Proteomes" id="UP000548867"/>
    </source>
</evidence>
<proteinExistence type="inferred from homology"/>
<dbReference type="NCBIfam" id="TIGR00924">
    <property type="entry name" value="yjdL_sub1_fam"/>
    <property type="match status" value="1"/>
</dbReference>
<feature type="transmembrane region" description="Helical" evidence="7">
    <location>
        <begin position="259"/>
        <end position="278"/>
    </location>
</feature>
<accession>A0A7W6CEL2</accession>
<evidence type="ECO:0000313" key="8">
    <source>
        <dbReference type="EMBL" id="MBB3954407.1"/>
    </source>
</evidence>
<feature type="transmembrane region" description="Helical" evidence="7">
    <location>
        <begin position="229"/>
        <end position="253"/>
    </location>
</feature>
<comment type="subcellular location">
    <subcellularLocation>
        <location evidence="1">Membrane</location>
        <topology evidence="1">Multi-pass membrane protein</topology>
    </subcellularLocation>
</comment>
<keyword evidence="4" id="KW-0653">Protein transport</keyword>
<gene>
    <name evidence="8" type="ORF">GGR38_001334</name>
</gene>
<name>A0A7W6CEL2_9SPHN</name>
<keyword evidence="4" id="KW-0571">Peptide transport</keyword>
<organism evidence="8 9">
    <name type="scientific">Novosphingobium sediminicola</name>
    <dbReference type="NCBI Taxonomy" id="563162"/>
    <lineage>
        <taxon>Bacteria</taxon>
        <taxon>Pseudomonadati</taxon>
        <taxon>Pseudomonadota</taxon>
        <taxon>Alphaproteobacteria</taxon>
        <taxon>Sphingomonadales</taxon>
        <taxon>Sphingomonadaceae</taxon>
        <taxon>Novosphingobium</taxon>
    </lineage>
</organism>
<dbReference type="AlphaFoldDB" id="A0A7W6CEL2"/>
<keyword evidence="3 7" id="KW-0812">Transmembrane</keyword>
<dbReference type="CDD" id="cd17346">
    <property type="entry name" value="MFS_DtpA_like"/>
    <property type="match status" value="1"/>
</dbReference>
<dbReference type="SUPFAM" id="SSF103473">
    <property type="entry name" value="MFS general substrate transporter"/>
    <property type="match status" value="2"/>
</dbReference>
<feature type="transmembrane region" description="Helical" evidence="7">
    <location>
        <begin position="61"/>
        <end position="82"/>
    </location>
</feature>
<feature type="transmembrane region" description="Helical" evidence="7">
    <location>
        <begin position="422"/>
        <end position="442"/>
    </location>
</feature>
<dbReference type="PANTHER" id="PTHR11654">
    <property type="entry name" value="OLIGOPEPTIDE TRANSPORTER-RELATED"/>
    <property type="match status" value="1"/>
</dbReference>
<feature type="transmembrane region" description="Helical" evidence="7">
    <location>
        <begin position="189"/>
        <end position="208"/>
    </location>
</feature>
<dbReference type="InterPro" id="IPR018456">
    <property type="entry name" value="PTR2_symporter_CS"/>
</dbReference>
<dbReference type="Gene3D" id="1.20.1250.20">
    <property type="entry name" value="MFS general substrate transporter like domains"/>
    <property type="match status" value="2"/>
</dbReference>
<evidence type="ECO:0000256" key="5">
    <source>
        <dbReference type="ARBA" id="ARBA00022989"/>
    </source>
</evidence>
<evidence type="ECO:0000256" key="2">
    <source>
        <dbReference type="ARBA" id="ARBA00005982"/>
    </source>
</evidence>
<sequence>MTTPSDAAQTPATGPTWMGHPRPLARLFAIEMWERFGYYGMRALLMLYLTKHFLLGDRVSAGIYGGYTALVYLTPLIGGLLADQYLGSKRAVKFGALIMAAGYFALALGGSPARPWAEYDGVRHPIEVAHFRDGPTSAANETRAVIDHGRPLLIKGQEDGSIDLIAPDGSVARHLAPGVLHEGADRDELRLAITLMALSAVAVGNGFFKPNIATIVGLLYADGDQRRDAGFSIFYMGINLGSWLGQMACPILADHFGWGAGLGSAGAVMLIAWAMMHYSQRSLGGFGEPPAVAGRDPALWIYPAAILAIPACYFLFTNLMHAPAPAPGAGFVGYLMGLPVMGKLLCATFGISLPAILIWSWRAGSRAEFEMMLAAIILMVFNTVFWSLFEQAGSSLTLFADRNVDRSVFGWFEMSAPATQQFNAIGIITLAPVMGALWSVLARRGWEPSIPVKFSMGLIGVGAGFLFLVLGTHFAGADYRVGLGWLAGLYLIHSVAELCISPVGMSMITKLSIARVVGLMMGAWYLSLAMGQYGAGLLAQMATVETVGGQVTNLKLSLDTYVGVFTQIGMVTIGVGLVLLVLSAPIRRLMHGVS</sequence>
<dbReference type="GO" id="GO:0006857">
    <property type="term" value="P:oligopeptide transport"/>
    <property type="evidence" value="ECO:0007669"/>
    <property type="project" value="InterPro"/>
</dbReference>
<reference evidence="8 9" key="1">
    <citation type="submission" date="2020-08" db="EMBL/GenBank/DDBJ databases">
        <title>Genomic Encyclopedia of Type Strains, Phase IV (KMG-IV): sequencing the most valuable type-strain genomes for metagenomic binning, comparative biology and taxonomic classification.</title>
        <authorList>
            <person name="Goeker M."/>
        </authorList>
    </citation>
    <scope>NUCLEOTIDE SEQUENCE [LARGE SCALE GENOMIC DNA]</scope>
    <source>
        <strain evidence="8 9">DSM 27057</strain>
    </source>
</reference>
<keyword evidence="6 7" id="KW-0472">Membrane</keyword>